<evidence type="ECO:0000259" key="6">
    <source>
        <dbReference type="Pfam" id="PF03145"/>
    </source>
</evidence>
<comment type="function">
    <text evidence="5">E3 ubiquitin-protein ligase that mediates ubiquitination and subsequent proteasomal degradation of target proteins. E3 ubiquitin ligases accept ubiquitin from an E2 ubiquitin-conjugating enzyme in the form of a thioester and then directly transfers the ubiquitin to targeted substrates.</text>
</comment>
<reference evidence="7" key="1">
    <citation type="submission" date="2013-03" db="EMBL/GenBank/DDBJ databases">
        <title>Immune-Related transcriptome of Coptotermes formosanus Shiraki workers: the defense mechanism.</title>
        <authorList>
            <person name="Hussain A."/>
            <person name="Li Y.F."/>
            <person name="Wen S.Y."/>
        </authorList>
    </citation>
    <scope>NUCLEOTIDE SEQUENCE</scope>
</reference>
<comment type="similarity">
    <text evidence="1 5">Belongs to the SINA (Seven in absentia) family.</text>
</comment>
<dbReference type="Pfam" id="PF03145">
    <property type="entry name" value="Sina_TRAF"/>
    <property type="match status" value="1"/>
</dbReference>
<dbReference type="PANTHER" id="PTHR45877">
    <property type="entry name" value="E3 UBIQUITIN-PROTEIN LIGASE SIAH2"/>
    <property type="match status" value="1"/>
</dbReference>
<name>R4UXA7_COPFO</name>
<dbReference type="Gene3D" id="2.60.210.10">
    <property type="entry name" value="Apoptosis, Tumor Necrosis Factor Receptor Associated Protein 2, Chain A"/>
    <property type="match status" value="1"/>
</dbReference>
<accession>R4UXA7</accession>
<comment type="catalytic activity">
    <reaction evidence="5">
        <text>S-ubiquitinyl-[E2 ubiquitin-conjugating enzyme]-L-cysteine + [acceptor protein]-L-lysine = [E2 ubiquitin-conjugating enzyme]-L-cysteine + N(6)-ubiquitinyl-[acceptor protein]-L-lysine.</text>
        <dbReference type="EC" id="2.3.2.27"/>
    </reaction>
</comment>
<dbReference type="GO" id="GO:0005737">
    <property type="term" value="C:cytoplasm"/>
    <property type="evidence" value="ECO:0007669"/>
    <property type="project" value="InterPro"/>
</dbReference>
<evidence type="ECO:0000256" key="3">
    <source>
        <dbReference type="ARBA" id="ARBA00022771"/>
    </source>
</evidence>
<comment type="pathway">
    <text evidence="5">Protein modification; protein ubiquitination.</text>
</comment>
<dbReference type="AlphaFoldDB" id="R4UXA7"/>
<evidence type="ECO:0000256" key="1">
    <source>
        <dbReference type="ARBA" id="ARBA00009119"/>
    </source>
</evidence>
<feature type="domain" description="Seven-in-absentia protein TRAF-like" evidence="6">
    <location>
        <begin position="41"/>
        <end position="121"/>
    </location>
</feature>
<evidence type="ECO:0000256" key="4">
    <source>
        <dbReference type="ARBA" id="ARBA00022833"/>
    </source>
</evidence>
<keyword evidence="4 5" id="KW-0862">Zinc</keyword>
<dbReference type="EC" id="2.3.2.27" evidence="5"/>
<evidence type="ECO:0000256" key="2">
    <source>
        <dbReference type="ARBA" id="ARBA00022723"/>
    </source>
</evidence>
<dbReference type="GO" id="GO:0061630">
    <property type="term" value="F:ubiquitin protein ligase activity"/>
    <property type="evidence" value="ECO:0007669"/>
    <property type="project" value="UniProtKB-EC"/>
</dbReference>
<organism evidence="7">
    <name type="scientific">Coptotermes formosanus</name>
    <name type="common">Formosan subterranean termite</name>
    <dbReference type="NCBI Taxonomy" id="36987"/>
    <lineage>
        <taxon>Eukaryota</taxon>
        <taxon>Metazoa</taxon>
        <taxon>Ecdysozoa</taxon>
        <taxon>Arthropoda</taxon>
        <taxon>Hexapoda</taxon>
        <taxon>Insecta</taxon>
        <taxon>Pterygota</taxon>
        <taxon>Neoptera</taxon>
        <taxon>Polyneoptera</taxon>
        <taxon>Dictyoptera</taxon>
        <taxon>Blattodea</taxon>
        <taxon>Blattoidea</taxon>
        <taxon>Termitoidae</taxon>
        <taxon>Rhinotermitidae</taxon>
        <taxon>Coptotermes</taxon>
    </lineage>
</organism>
<keyword evidence="5" id="KW-0833">Ubl conjugation pathway</keyword>
<comment type="domain">
    <text evidence="5">The RING-type zinc finger domain is essential for ubiquitin ligase activity.</text>
</comment>
<keyword evidence="3 5" id="KW-0863">Zinc-finger</keyword>
<dbReference type="PANTHER" id="PTHR45877:SF2">
    <property type="entry name" value="E3 UBIQUITIN-PROTEIN LIGASE SINA-RELATED"/>
    <property type="match status" value="1"/>
</dbReference>
<sequence length="139" mass="16424">MDYYDRNSYYGRGSFIISGVTPATKYCKLIFSYNVLFYCCCEIQNDVFYAVLQYISPAEEAAKYQYKMEFDNKERTESLIFTRLARGFHENLDEIHRSGKCVKLYADQFSHFMNEKGEVSFSMEIIANLDSCHYGHYYD</sequence>
<evidence type="ECO:0000313" key="7">
    <source>
        <dbReference type="EMBL" id="AGM32921.1"/>
    </source>
</evidence>
<dbReference type="GO" id="GO:0043161">
    <property type="term" value="P:proteasome-mediated ubiquitin-dependent protein catabolic process"/>
    <property type="evidence" value="ECO:0007669"/>
    <property type="project" value="TreeGrafter"/>
</dbReference>
<keyword evidence="2 5" id="KW-0479">Metal-binding</keyword>
<dbReference type="EMBL" id="KC741097">
    <property type="protein sequence ID" value="AGM32921.1"/>
    <property type="molecule type" value="mRNA"/>
</dbReference>
<dbReference type="GO" id="GO:0031624">
    <property type="term" value="F:ubiquitin conjugating enzyme binding"/>
    <property type="evidence" value="ECO:0007669"/>
    <property type="project" value="TreeGrafter"/>
</dbReference>
<dbReference type="InterPro" id="IPR018121">
    <property type="entry name" value="7-in-absentia-prot_TRAF-dom"/>
</dbReference>
<dbReference type="GO" id="GO:0008270">
    <property type="term" value="F:zinc ion binding"/>
    <property type="evidence" value="ECO:0007669"/>
    <property type="project" value="UniProtKB-KW"/>
</dbReference>
<comment type="domain">
    <text evidence="5">The SBD domain (substrate-binding domain) mediates the interaction with substrate proteins. It is related to the TRAF family.</text>
</comment>
<evidence type="ECO:0000256" key="5">
    <source>
        <dbReference type="RuleBase" id="RU201113"/>
    </source>
</evidence>
<dbReference type="InterPro" id="IPR008974">
    <property type="entry name" value="TRAF-like"/>
</dbReference>
<proteinExistence type="evidence at transcript level"/>
<protein>
    <recommendedName>
        <fullName evidence="5">E3 ubiquitin-protein ligase</fullName>
        <ecNumber evidence="5">2.3.2.27</ecNumber>
    </recommendedName>
</protein>
<dbReference type="InterPro" id="IPR004162">
    <property type="entry name" value="SINA-like_animal"/>
</dbReference>